<proteinExistence type="predicted"/>
<feature type="chain" id="PRO_5046229080" evidence="2">
    <location>
        <begin position="27"/>
        <end position="201"/>
    </location>
</feature>
<dbReference type="Pfam" id="PF07563">
    <property type="entry name" value="DUF1541"/>
    <property type="match status" value="2"/>
</dbReference>
<comment type="caution">
    <text evidence="4">The sequence shown here is derived from an EMBL/GenBank/DDBJ whole genome shotgun (WGS) entry which is preliminary data.</text>
</comment>
<evidence type="ECO:0000256" key="2">
    <source>
        <dbReference type="SAM" id="SignalP"/>
    </source>
</evidence>
<feature type="domain" description="DUF1541" evidence="3">
    <location>
        <begin position="82"/>
        <end position="132"/>
    </location>
</feature>
<sequence>MNKKAVALISAIVVIAAGVAAGFAIAGHNGKSKGDHSMKNMSMSSSSSMSMSSSSSMDMSSMKMDESLPTNLKTAENPKYPVGSAITLEADHMTGMKGAEGSVAAVYDTKLYEVTYQPTNGGKKVTGHKWLTKDDFEDMKDHKKGDAVTIASAHMANMKGAKATITKVVDGPAYAVNYQPTNGGSMVMNHKYLVESEIKAR</sequence>
<evidence type="ECO:0000259" key="3">
    <source>
        <dbReference type="Pfam" id="PF07563"/>
    </source>
</evidence>
<organism evidence="4 5">
    <name type="scientific">Fructobacillus parabroussonetiae</name>
    <dbReference type="NCBI Taxonomy" id="2713174"/>
    <lineage>
        <taxon>Bacteria</taxon>
        <taxon>Bacillati</taxon>
        <taxon>Bacillota</taxon>
        <taxon>Bacilli</taxon>
        <taxon>Lactobacillales</taxon>
        <taxon>Lactobacillaceae</taxon>
        <taxon>Fructobacillus</taxon>
    </lineage>
</organism>
<dbReference type="InterPro" id="IPR011438">
    <property type="entry name" value="DUF1541"/>
</dbReference>
<accession>A0ABS5R0V0</accession>
<name>A0ABS5R0V0_9LACO</name>
<evidence type="ECO:0000256" key="1">
    <source>
        <dbReference type="SAM" id="MobiDB-lite"/>
    </source>
</evidence>
<keyword evidence="2" id="KW-0732">Signal</keyword>
<dbReference type="EMBL" id="JAAMFL010000007">
    <property type="protein sequence ID" value="MBS9337782.1"/>
    <property type="molecule type" value="Genomic_DNA"/>
</dbReference>
<feature type="domain" description="DUF1541" evidence="3">
    <location>
        <begin position="144"/>
        <end position="195"/>
    </location>
</feature>
<gene>
    <name evidence="4" type="ORF">G6R30_04815</name>
</gene>
<dbReference type="Gene3D" id="2.30.30.1210">
    <property type="entry name" value="Domain of unknown function DUF1541"/>
    <property type="match status" value="1"/>
</dbReference>
<evidence type="ECO:0000313" key="4">
    <source>
        <dbReference type="EMBL" id="MBS9337782.1"/>
    </source>
</evidence>
<reference evidence="4 5" key="1">
    <citation type="submission" date="2020-02" db="EMBL/GenBank/DDBJ databases">
        <title>Fructobacillus sp. isolated from paper mulberry of Taiwan.</title>
        <authorList>
            <person name="Lin S.-T."/>
        </authorList>
    </citation>
    <scope>NUCLEOTIDE SEQUENCE [LARGE SCALE GENOMIC DNA]</scope>
    <source>
        <strain evidence="4 5">S1-1</strain>
    </source>
</reference>
<evidence type="ECO:0000313" key="5">
    <source>
        <dbReference type="Proteomes" id="UP001519503"/>
    </source>
</evidence>
<feature type="region of interest" description="Disordered" evidence="1">
    <location>
        <begin position="31"/>
        <end position="62"/>
    </location>
</feature>
<feature type="signal peptide" evidence="2">
    <location>
        <begin position="1"/>
        <end position="26"/>
    </location>
</feature>
<feature type="compositionally biased region" description="Low complexity" evidence="1">
    <location>
        <begin position="39"/>
        <end position="62"/>
    </location>
</feature>
<dbReference type="RefSeq" id="WP_213822018.1">
    <property type="nucleotide sequence ID" value="NZ_JAAMFL010000007.1"/>
</dbReference>
<dbReference type="Proteomes" id="UP001519503">
    <property type="component" value="Unassembled WGS sequence"/>
</dbReference>
<protein>
    <submittedName>
        <fullName evidence="4">DUF1541 domain-containing protein</fullName>
    </submittedName>
</protein>
<keyword evidence="5" id="KW-1185">Reference proteome</keyword>